<evidence type="ECO:0000313" key="1">
    <source>
        <dbReference type="EMBL" id="TNN64768.1"/>
    </source>
</evidence>
<comment type="caution">
    <text evidence="1">The sequence shown here is derived from an EMBL/GenBank/DDBJ whole genome shotgun (WGS) entry which is preliminary data.</text>
</comment>
<proteinExistence type="predicted"/>
<gene>
    <name evidence="1" type="ORF">EYF80_024963</name>
</gene>
<evidence type="ECO:0000313" key="2">
    <source>
        <dbReference type="Proteomes" id="UP000314294"/>
    </source>
</evidence>
<protein>
    <submittedName>
        <fullName evidence="1">Uncharacterized protein</fullName>
    </submittedName>
</protein>
<name>A0A4Z2HFX0_9TELE</name>
<organism evidence="1 2">
    <name type="scientific">Liparis tanakae</name>
    <name type="common">Tanaka's snailfish</name>
    <dbReference type="NCBI Taxonomy" id="230148"/>
    <lineage>
        <taxon>Eukaryota</taxon>
        <taxon>Metazoa</taxon>
        <taxon>Chordata</taxon>
        <taxon>Craniata</taxon>
        <taxon>Vertebrata</taxon>
        <taxon>Euteleostomi</taxon>
        <taxon>Actinopterygii</taxon>
        <taxon>Neopterygii</taxon>
        <taxon>Teleostei</taxon>
        <taxon>Neoteleostei</taxon>
        <taxon>Acanthomorphata</taxon>
        <taxon>Eupercaria</taxon>
        <taxon>Perciformes</taxon>
        <taxon>Cottioidei</taxon>
        <taxon>Cottales</taxon>
        <taxon>Liparidae</taxon>
        <taxon>Liparis</taxon>
    </lineage>
</organism>
<dbReference type="EMBL" id="SRLO01000246">
    <property type="protein sequence ID" value="TNN64768.1"/>
    <property type="molecule type" value="Genomic_DNA"/>
</dbReference>
<sequence>MAGLAVGKGEESLGLVRLKPNRSWWVRVEESLMARSSLLPPEHDDKEAVLVPVQVVHQVAIATVLRNQIQRS</sequence>
<dbReference type="AlphaFoldDB" id="A0A4Z2HFX0"/>
<dbReference type="Proteomes" id="UP000314294">
    <property type="component" value="Unassembled WGS sequence"/>
</dbReference>
<reference evidence="1 2" key="1">
    <citation type="submission" date="2019-03" db="EMBL/GenBank/DDBJ databases">
        <title>First draft genome of Liparis tanakae, snailfish: a comprehensive survey of snailfish specific genes.</title>
        <authorList>
            <person name="Kim W."/>
            <person name="Song I."/>
            <person name="Jeong J.-H."/>
            <person name="Kim D."/>
            <person name="Kim S."/>
            <person name="Ryu S."/>
            <person name="Song J.Y."/>
            <person name="Lee S.K."/>
        </authorList>
    </citation>
    <scope>NUCLEOTIDE SEQUENCE [LARGE SCALE GENOMIC DNA]</scope>
    <source>
        <tissue evidence="1">Muscle</tissue>
    </source>
</reference>
<keyword evidence="2" id="KW-1185">Reference proteome</keyword>
<accession>A0A4Z2HFX0</accession>